<protein>
    <submittedName>
        <fullName evidence="6">HTH-type transcriptional regulator GbpR</fullName>
    </submittedName>
</protein>
<dbReference type="SUPFAM" id="SSF53850">
    <property type="entry name" value="Periplasmic binding protein-like II"/>
    <property type="match status" value="1"/>
</dbReference>
<keyword evidence="3" id="KW-0238">DNA-binding</keyword>
<evidence type="ECO:0000259" key="5">
    <source>
        <dbReference type="PROSITE" id="PS50931"/>
    </source>
</evidence>
<reference evidence="6 7" key="1">
    <citation type="submission" date="2017-05" db="EMBL/GenBank/DDBJ databases">
        <authorList>
            <person name="Song R."/>
            <person name="Chenine A.L."/>
            <person name="Ruprecht R.M."/>
        </authorList>
    </citation>
    <scope>NUCLEOTIDE SEQUENCE [LARGE SCALE GENOMIC DNA]</scope>
    <source>
        <strain evidence="6 7">CECT 8899</strain>
    </source>
</reference>
<dbReference type="SUPFAM" id="SSF46785">
    <property type="entry name" value="Winged helix' DNA-binding domain"/>
    <property type="match status" value="1"/>
</dbReference>
<dbReference type="AlphaFoldDB" id="A0A238LBA1"/>
<dbReference type="RefSeq" id="WP_168770462.1">
    <property type="nucleotide sequence ID" value="NZ_FXZK01000001.1"/>
</dbReference>
<dbReference type="GO" id="GO:0003677">
    <property type="term" value="F:DNA binding"/>
    <property type="evidence" value="ECO:0007669"/>
    <property type="project" value="UniProtKB-KW"/>
</dbReference>
<evidence type="ECO:0000313" key="7">
    <source>
        <dbReference type="Proteomes" id="UP000201613"/>
    </source>
</evidence>
<dbReference type="InterPro" id="IPR005119">
    <property type="entry name" value="LysR_subst-bd"/>
</dbReference>
<dbReference type="InterPro" id="IPR000847">
    <property type="entry name" value="LysR_HTH_N"/>
</dbReference>
<keyword evidence="7" id="KW-1185">Reference proteome</keyword>
<dbReference type="Pfam" id="PF00126">
    <property type="entry name" value="HTH_1"/>
    <property type="match status" value="1"/>
</dbReference>
<dbReference type="InterPro" id="IPR036388">
    <property type="entry name" value="WH-like_DNA-bd_sf"/>
</dbReference>
<dbReference type="PANTHER" id="PTHR30419:SF8">
    <property type="entry name" value="NITROGEN ASSIMILATION TRANSCRIPTIONAL ACTIVATOR-RELATED"/>
    <property type="match status" value="1"/>
</dbReference>
<dbReference type="PROSITE" id="PS50931">
    <property type="entry name" value="HTH_LYSR"/>
    <property type="match status" value="1"/>
</dbReference>
<dbReference type="Proteomes" id="UP000201613">
    <property type="component" value="Unassembled WGS sequence"/>
</dbReference>
<evidence type="ECO:0000256" key="1">
    <source>
        <dbReference type="ARBA" id="ARBA00009437"/>
    </source>
</evidence>
<dbReference type="Gene3D" id="3.40.190.290">
    <property type="match status" value="1"/>
</dbReference>
<organism evidence="6 7">
    <name type="scientific">Flavimaricola marinus</name>
    <dbReference type="NCBI Taxonomy" id="1819565"/>
    <lineage>
        <taxon>Bacteria</taxon>
        <taxon>Pseudomonadati</taxon>
        <taxon>Pseudomonadota</taxon>
        <taxon>Alphaproteobacteria</taxon>
        <taxon>Rhodobacterales</taxon>
        <taxon>Paracoccaceae</taxon>
        <taxon>Flavimaricola</taxon>
    </lineage>
</organism>
<dbReference type="InterPro" id="IPR050950">
    <property type="entry name" value="HTH-type_LysR_regulators"/>
</dbReference>
<keyword evidence="2" id="KW-0805">Transcription regulation</keyword>
<comment type="similarity">
    <text evidence="1">Belongs to the LysR transcriptional regulatory family.</text>
</comment>
<evidence type="ECO:0000256" key="3">
    <source>
        <dbReference type="ARBA" id="ARBA00023125"/>
    </source>
</evidence>
<evidence type="ECO:0000313" key="6">
    <source>
        <dbReference type="EMBL" id="SMY06685.1"/>
    </source>
</evidence>
<evidence type="ECO:0000256" key="4">
    <source>
        <dbReference type="ARBA" id="ARBA00023163"/>
    </source>
</evidence>
<sequence>MADTFLRRGLKLRHLRIVAALSETGQIGSAAEALSISQPAASRLLAEAERITGHKVHTRSGRGVVLTAQGKALAVRAARILTELDDASRDMDEIETGATGHVRLGSVTGPALDRVLPALQSAWQSLPGVTTEVEVAASDALGDMLLAGRLDFALARQPLHLDADRFVFRGMADEQVSLVVRQGHPLLQGAMPPAEALMGFDWVMPGPGAILRTAVLTRLTALGLPHPASRLATSSFLLTLTMLRQSDAIAPLASPVAQSFAGEAGSDFAVLPIDLGIRVEPYGLLTRSGSTLTPVAARLAALITGI</sequence>
<dbReference type="PANTHER" id="PTHR30419">
    <property type="entry name" value="HTH-TYPE TRANSCRIPTIONAL REGULATOR YBHD"/>
    <property type="match status" value="1"/>
</dbReference>
<feature type="domain" description="HTH lysR-type" evidence="5">
    <location>
        <begin position="10"/>
        <end position="67"/>
    </location>
</feature>
<dbReference type="Gene3D" id="1.10.10.10">
    <property type="entry name" value="Winged helix-like DNA-binding domain superfamily/Winged helix DNA-binding domain"/>
    <property type="match status" value="1"/>
</dbReference>
<proteinExistence type="inferred from homology"/>
<keyword evidence="4" id="KW-0804">Transcription</keyword>
<gene>
    <name evidence="6" type="primary">gbpR_1</name>
    <name evidence="6" type="ORF">LOM8899_00813</name>
</gene>
<name>A0A238LBA1_9RHOB</name>
<dbReference type="EMBL" id="FXZK01000001">
    <property type="protein sequence ID" value="SMY06685.1"/>
    <property type="molecule type" value="Genomic_DNA"/>
</dbReference>
<evidence type="ECO:0000256" key="2">
    <source>
        <dbReference type="ARBA" id="ARBA00023015"/>
    </source>
</evidence>
<accession>A0A238LBA1</accession>
<dbReference type="GO" id="GO:0003700">
    <property type="term" value="F:DNA-binding transcription factor activity"/>
    <property type="evidence" value="ECO:0007669"/>
    <property type="project" value="InterPro"/>
</dbReference>
<dbReference type="GO" id="GO:0005829">
    <property type="term" value="C:cytosol"/>
    <property type="evidence" value="ECO:0007669"/>
    <property type="project" value="TreeGrafter"/>
</dbReference>
<dbReference type="InterPro" id="IPR036390">
    <property type="entry name" value="WH_DNA-bd_sf"/>
</dbReference>
<dbReference type="Pfam" id="PF03466">
    <property type="entry name" value="LysR_substrate"/>
    <property type="match status" value="1"/>
</dbReference>